<evidence type="ECO:0000313" key="2">
    <source>
        <dbReference type="EMBL" id="OSX74603.1"/>
    </source>
</evidence>
<evidence type="ECO:0000313" key="3">
    <source>
        <dbReference type="Proteomes" id="UP000218209"/>
    </source>
</evidence>
<accession>A0A1X6P1T4</accession>
<keyword evidence="3" id="KW-1185">Reference proteome</keyword>
<feature type="compositionally biased region" description="Polar residues" evidence="1">
    <location>
        <begin position="32"/>
        <end position="41"/>
    </location>
</feature>
<evidence type="ECO:0000256" key="1">
    <source>
        <dbReference type="SAM" id="MobiDB-lite"/>
    </source>
</evidence>
<dbReference type="EMBL" id="KV918940">
    <property type="protein sequence ID" value="OSX74603.1"/>
    <property type="molecule type" value="Genomic_DNA"/>
</dbReference>
<organism evidence="2 3">
    <name type="scientific">Porphyra umbilicalis</name>
    <name type="common">Purple laver</name>
    <name type="synonym">Red alga</name>
    <dbReference type="NCBI Taxonomy" id="2786"/>
    <lineage>
        <taxon>Eukaryota</taxon>
        <taxon>Rhodophyta</taxon>
        <taxon>Bangiophyceae</taxon>
        <taxon>Bangiales</taxon>
        <taxon>Bangiaceae</taxon>
        <taxon>Porphyra</taxon>
    </lineage>
</organism>
<name>A0A1X6P1T4_PORUM</name>
<sequence>MTQPSSRGARRDGGGGRVCHNNRNAGWWNKAGGSSRSNQCGTRYKDRADRDDERATVQNRQAGKPAAVPVANGRRERSHSRPGPTPPAAAGTAGVPCWRGVGRGATDLPPPPHTRPAVVAAGPTEHRVVRAARQEAGDKAAGG</sequence>
<feature type="non-terminal residue" evidence="2">
    <location>
        <position position="143"/>
    </location>
</feature>
<protein>
    <submittedName>
        <fullName evidence="2">Uncharacterized protein</fullName>
    </submittedName>
</protein>
<feature type="region of interest" description="Disordered" evidence="1">
    <location>
        <begin position="1"/>
        <end position="124"/>
    </location>
</feature>
<dbReference type="Proteomes" id="UP000218209">
    <property type="component" value="Unassembled WGS sequence"/>
</dbReference>
<dbReference type="AlphaFoldDB" id="A0A1X6P1T4"/>
<proteinExistence type="predicted"/>
<gene>
    <name evidence="2" type="ORF">BU14_0280s0019</name>
</gene>
<reference evidence="2 3" key="1">
    <citation type="submission" date="2017-03" db="EMBL/GenBank/DDBJ databases">
        <title>WGS assembly of Porphyra umbilicalis.</title>
        <authorList>
            <person name="Brawley S.H."/>
            <person name="Blouin N.A."/>
            <person name="Ficko-Blean E."/>
            <person name="Wheeler G.L."/>
            <person name="Lohr M."/>
            <person name="Goodson H.V."/>
            <person name="Jenkins J.W."/>
            <person name="Blaby-Haas C.E."/>
            <person name="Helliwell K.E."/>
            <person name="Chan C."/>
            <person name="Marriage T."/>
            <person name="Bhattacharya D."/>
            <person name="Klein A.S."/>
            <person name="Badis Y."/>
            <person name="Brodie J."/>
            <person name="Cao Y."/>
            <person name="Collen J."/>
            <person name="Dittami S.M."/>
            <person name="Gachon C.M."/>
            <person name="Green B.R."/>
            <person name="Karpowicz S."/>
            <person name="Kim J.W."/>
            <person name="Kudahl U."/>
            <person name="Lin S."/>
            <person name="Michel G."/>
            <person name="Mittag M."/>
            <person name="Olson B.J."/>
            <person name="Pangilinan J."/>
            <person name="Peng Y."/>
            <person name="Qiu H."/>
            <person name="Shu S."/>
            <person name="Singer J.T."/>
            <person name="Smith A.G."/>
            <person name="Sprecher B.N."/>
            <person name="Wagner V."/>
            <person name="Wang W."/>
            <person name="Wang Z.-Y."/>
            <person name="Yan J."/>
            <person name="Yarish C."/>
            <person name="Zoeuner-Riek S."/>
            <person name="Zhuang Y."/>
            <person name="Zou Y."/>
            <person name="Lindquist E.A."/>
            <person name="Grimwood J."/>
            <person name="Barry K."/>
            <person name="Rokhsar D.S."/>
            <person name="Schmutz J."/>
            <person name="Stiller J.W."/>
            <person name="Grossman A.R."/>
            <person name="Prochnik S.E."/>
        </authorList>
    </citation>
    <scope>NUCLEOTIDE SEQUENCE [LARGE SCALE GENOMIC DNA]</scope>
    <source>
        <strain evidence="2">4086291</strain>
    </source>
</reference>
<feature type="compositionally biased region" description="Basic and acidic residues" evidence="1">
    <location>
        <begin position="43"/>
        <end position="55"/>
    </location>
</feature>